<dbReference type="RefSeq" id="WP_266858678.1">
    <property type="nucleotide sequence ID" value="NZ_JAPEMW010000001.1"/>
</dbReference>
<dbReference type="PRINTS" id="PR00396">
    <property type="entry name" value="SHIGARICIN"/>
</dbReference>
<evidence type="ECO:0000313" key="4">
    <source>
        <dbReference type="EMBL" id="MDV7215147.1"/>
    </source>
</evidence>
<dbReference type="InterPro" id="IPR016138">
    <property type="entry name" value="Ribosome_inactivat_prot_sub1"/>
</dbReference>
<accession>A0ABU4F3H5</accession>
<keyword evidence="5" id="KW-1185">Reference proteome</keyword>
<keyword evidence="2" id="KW-0611">Plant defense</keyword>
<comment type="caution">
    <text evidence="4">The sequence shown here is derived from an EMBL/GenBank/DDBJ whole genome shotgun (WGS) entry which is preliminary data.</text>
</comment>
<dbReference type="Proteomes" id="UP001187346">
    <property type="component" value="Unassembled WGS sequence"/>
</dbReference>
<keyword evidence="3" id="KW-0732">Signal</keyword>
<dbReference type="Gene3D" id="3.40.420.10">
    <property type="entry name" value="Ricin (A subunit), domain 1"/>
    <property type="match status" value="1"/>
</dbReference>
<dbReference type="PANTHER" id="PTHR33453:SF9">
    <property type="entry name" value="ALBUMIN B-32"/>
    <property type="match status" value="1"/>
</dbReference>
<evidence type="ECO:0000256" key="2">
    <source>
        <dbReference type="ARBA" id="ARBA00022821"/>
    </source>
</evidence>
<dbReference type="PANTHER" id="PTHR33453">
    <property type="match status" value="1"/>
</dbReference>
<feature type="signal peptide" evidence="3">
    <location>
        <begin position="1"/>
        <end position="35"/>
    </location>
</feature>
<dbReference type="InterPro" id="IPR036041">
    <property type="entry name" value="Ribosome-inact_prot_sf"/>
</dbReference>
<feature type="chain" id="PRO_5047415770" evidence="3">
    <location>
        <begin position="36"/>
        <end position="312"/>
    </location>
</feature>
<dbReference type="EMBL" id="JAWMAJ010000009">
    <property type="protein sequence ID" value="MDV7215147.1"/>
    <property type="molecule type" value="Genomic_DNA"/>
</dbReference>
<proteinExistence type="predicted"/>
<protein>
    <submittedName>
        <fullName evidence="4">Ribosome-inactivating family protein</fullName>
    </submittedName>
</protein>
<dbReference type="InterPro" id="IPR017989">
    <property type="entry name" value="Ribosome_inactivat_1/2"/>
</dbReference>
<sequence>MRANVVRRVSLSAVLPCVLAGAVAVSGMSSPAATATAPHSVKIDAQEVAQTSFPQVHWNIDDGAEGYRSMLSALEALARSTANARLTGPVVNTRGNRVTVTVLDNTRTNNLADVVISSPGHFAPTVHAVVRLSDLYVVRVYTLGTSHNRVLNLIRNVPNESSTDDNFFVGREGYDALSRVANQSLTSVTIGPGPLSQALFDLAGTGSSRLNQARGLLSIIFGISEAARFRTLADRVAPSFDSGDSVNYSSQQIALIRNWANVSHVYVGHVNGTDDGASTSVAGAEISDARQAAALLAIALNDGSNPNPRDEL</sequence>
<dbReference type="SUPFAM" id="SSF56371">
    <property type="entry name" value="Ribosome inactivating proteins (RIP)"/>
    <property type="match status" value="1"/>
</dbReference>
<reference evidence="4 5" key="1">
    <citation type="submission" date="2023-10" db="EMBL/GenBank/DDBJ databases">
        <title>Characterization of rhizosphere-enriched actinobacteria from wheat plants lab-grown on chernevaya soil.</title>
        <authorList>
            <person name="Tikhonova E.N."/>
            <person name="Konopkin A."/>
            <person name="Kravchenko I.K."/>
        </authorList>
    </citation>
    <scope>NUCLEOTIDE SEQUENCE [LARGE SCALE GENOMIC DNA]</scope>
    <source>
        <strain evidence="4 5">RR29</strain>
    </source>
</reference>
<evidence type="ECO:0000256" key="1">
    <source>
        <dbReference type="ARBA" id="ARBA00022801"/>
    </source>
</evidence>
<dbReference type="InterPro" id="IPR001574">
    <property type="entry name" value="Ribosome_inactivat_prot"/>
</dbReference>
<dbReference type="Pfam" id="PF00161">
    <property type="entry name" value="RIP"/>
    <property type="match status" value="1"/>
</dbReference>
<evidence type="ECO:0000256" key="3">
    <source>
        <dbReference type="SAM" id="SignalP"/>
    </source>
</evidence>
<keyword evidence="1" id="KW-0378">Hydrolase</keyword>
<evidence type="ECO:0000313" key="5">
    <source>
        <dbReference type="Proteomes" id="UP001187346"/>
    </source>
</evidence>
<organism evidence="4 5">
    <name type="scientific">Streptomyces prunicolor</name>
    <dbReference type="NCBI Taxonomy" id="67348"/>
    <lineage>
        <taxon>Bacteria</taxon>
        <taxon>Bacillati</taxon>
        <taxon>Actinomycetota</taxon>
        <taxon>Actinomycetes</taxon>
        <taxon>Kitasatosporales</taxon>
        <taxon>Streptomycetaceae</taxon>
        <taxon>Streptomyces</taxon>
    </lineage>
</organism>
<gene>
    <name evidence="4" type="ORF">R5A26_04200</name>
</gene>
<name>A0ABU4F3H5_9ACTN</name>